<dbReference type="Gene3D" id="3.10.450.490">
    <property type="match status" value="1"/>
</dbReference>
<dbReference type="PANTHER" id="PTHR33794:SF1">
    <property type="entry name" value="BACILLOLYSIN"/>
    <property type="match status" value="1"/>
</dbReference>
<evidence type="ECO:0000256" key="9">
    <source>
        <dbReference type="SAM" id="SignalP"/>
    </source>
</evidence>
<dbReference type="PRINTS" id="PR00730">
    <property type="entry name" value="THERMOLYSIN"/>
</dbReference>
<dbReference type="CDD" id="cd09597">
    <property type="entry name" value="M4_TLP"/>
    <property type="match status" value="1"/>
</dbReference>
<dbReference type="InterPro" id="IPR013856">
    <property type="entry name" value="Peptidase_M4_domain"/>
</dbReference>
<evidence type="ECO:0000259" key="10">
    <source>
        <dbReference type="Pfam" id="PF01447"/>
    </source>
</evidence>
<dbReference type="Pfam" id="PF01447">
    <property type="entry name" value="Peptidase_M4"/>
    <property type="match status" value="1"/>
</dbReference>
<proteinExistence type="inferred from homology"/>
<protein>
    <recommendedName>
        <fullName evidence="15">Peptidase M4</fullName>
    </recommendedName>
</protein>
<reference evidence="13 14" key="1">
    <citation type="submission" date="2017-06" db="EMBL/GenBank/DDBJ databases">
        <authorList>
            <person name="Kim H.J."/>
            <person name="Triplett B.A."/>
        </authorList>
    </citation>
    <scope>NUCLEOTIDE SEQUENCE [LARGE SCALE GENOMIC DNA]</scope>
    <source>
        <strain evidence="13 14">DSM 14713</strain>
    </source>
</reference>
<evidence type="ECO:0000256" key="4">
    <source>
        <dbReference type="ARBA" id="ARBA00022729"/>
    </source>
</evidence>
<feature type="signal peptide" evidence="9">
    <location>
        <begin position="1"/>
        <end position="23"/>
    </location>
</feature>
<evidence type="ECO:0000256" key="3">
    <source>
        <dbReference type="ARBA" id="ARBA00022723"/>
    </source>
</evidence>
<evidence type="ECO:0000256" key="2">
    <source>
        <dbReference type="ARBA" id="ARBA00022670"/>
    </source>
</evidence>
<dbReference type="PANTHER" id="PTHR33794">
    <property type="entry name" value="BACILLOLYSIN"/>
    <property type="match status" value="1"/>
</dbReference>
<dbReference type="Gene3D" id="1.10.390.10">
    <property type="entry name" value="Neutral Protease Domain 2"/>
    <property type="match status" value="1"/>
</dbReference>
<feature type="domain" description="FTP" evidence="12">
    <location>
        <begin position="67"/>
        <end position="109"/>
    </location>
</feature>
<keyword evidence="2" id="KW-0645">Protease</keyword>
<sequence length="1411" mass="149723">MSMPWPRWPLLLASFMTAGPALAAGEKLAPVSLNALQQLRARESARVTASLSALRLQKAALGLNERDDFRLSGAQTDAFGLTHAHFQQLHQGVPVWGGMAITHVDPSGKSLPVTREGLRPGIRLSTSPSLDAASAVSLALLELAPNGLAGAEPTAELVIYPETNRVNRAPGKPFAQRNAADFEDEVVGHRLAWHVHTELDNPKDGVAHTDFLLDARTGVVIKRWNSLETAAAVGKGLSQYSGEVQLNVFQNADGLYELRDTTRAPGEGLRTYDVNHADVQNGAPATPVLYTDTDNVWGDGQNYIVGSSTTSDNGQTAAVDAHFGLQATWDYYQRIHNRFGIDGVGTPTYNRVHVSNLYNNAFWSSGCFCMSYGDGSYPAPGGFKSLEALDVTGHELSHGVMSKTAQLIYAGESGGLNEANSDIFGAMTEFWVRNGRGSTIGDTGGNWMIGEDLNPEPLRYMYKPSLDGLSPDAWYPGIENVDVHYSSGPMNRAFYFLSAGAQPAAPGNDHSSTYLPGGMTGIGNDKAAAIWYRAITVYLVPSSNYLAARTASLQSAADLYGARSAEYTAVENAFTAINVGYTAGTYDDRTPPSVTASLSGSAPLLLLNATATDNVGVARVEFNVDGATVGTDTSLPFQVPLDVTQLLNGTHQLVVRAFDAAGNKTDSAPVTFNVANSFTQLLSDPGFEQGGVGWEANPRGNINYPVSGARTGQGYVWLNGYGSVSNDNLYQDVTIPAGVAKASLSFYLNLTTSETSTTAANDTLVLQVRDTSGTVLSTLATWSNLDATLGWVQRSFDLTAYAGQTVRLYLEGTENASLATNFKLDDFQLRTITAADTETPSVRSSVLFDASGTRLGFFADVSDNGHVGEVEFLVDGTSQGTAPTSFAKIVNVSTLANGAHTLVTRATDAAGNVGESAPVSFFVDANRSQKVVNPSFELSGGWTAATTLSGSAGILNSPSFAHTGSRFFIVYTNPGPNKSNVRQTLTIPADAQSAIYSFWLRIYDSAFTDGQVHHTYTAKVRDSAGVDLQTLATFSNLDNTSGKYFEHRYDLSAYKGQTIQLFFEADLLEPAAVSGGVTQWFLDDVTLTTTTTPDTLAPALTASVSGTYGTVQLNANVSDNVWTKKLEFFVDDVPVATRNDPSGSYTVPYNTASLANGSHQFKVKGTDTAGNVGTVTVDFTTFNTTVVDNTAPTVSAGVEGLFDTTVLTATASDDTGVTHVEFYVDGVFQGRVQEAPYRLPFSTAPLSSGTHTLMAVAHDAYGHSTSSTLAFSREGVELSPRSVVLPVNSTFTFTASVPSGFDPALTWSLQEGRICGVISAAGVYSTPAGRGLCHIQATSMTDARASATATARIYTADINGDHLVDGEDLGRLAQAYGSTTSDAAYSEDSDLDVSGAVDDTDVTLFVSQFGR</sequence>
<comment type="similarity">
    <text evidence="1">Belongs to the peptidase M4 family.</text>
</comment>
<keyword evidence="14" id="KW-1185">Reference proteome</keyword>
<dbReference type="InterPro" id="IPR027268">
    <property type="entry name" value="Peptidase_M4/M1_CTD_sf"/>
</dbReference>
<evidence type="ECO:0000256" key="5">
    <source>
        <dbReference type="ARBA" id="ARBA00022801"/>
    </source>
</evidence>
<dbReference type="InterPro" id="IPR013783">
    <property type="entry name" value="Ig-like_fold"/>
</dbReference>
<evidence type="ECO:0000313" key="13">
    <source>
        <dbReference type="EMBL" id="ATB33144.1"/>
    </source>
</evidence>
<dbReference type="EMBL" id="CP022163">
    <property type="protein sequence ID" value="ATB33144.1"/>
    <property type="molecule type" value="Genomic_DNA"/>
</dbReference>
<keyword evidence="7" id="KW-0482">Metalloprotease</keyword>
<dbReference type="PROSITE" id="PS00018">
    <property type="entry name" value="EF_HAND_1"/>
    <property type="match status" value="1"/>
</dbReference>
<dbReference type="KEGG" id="mbd:MEBOL_006633"/>
<dbReference type="GO" id="GO:0006508">
    <property type="term" value="P:proteolysis"/>
    <property type="evidence" value="ECO:0007669"/>
    <property type="project" value="UniProtKB-KW"/>
</dbReference>
<dbReference type="InterPro" id="IPR050728">
    <property type="entry name" value="Zinc_Metalloprotease_M4"/>
</dbReference>
<evidence type="ECO:0000256" key="6">
    <source>
        <dbReference type="ARBA" id="ARBA00022833"/>
    </source>
</evidence>
<dbReference type="SUPFAM" id="SSF63446">
    <property type="entry name" value="Type I dockerin domain"/>
    <property type="match status" value="1"/>
</dbReference>
<dbReference type="InterPro" id="IPR023612">
    <property type="entry name" value="Peptidase_M4"/>
</dbReference>
<name>A0A250IN29_9BACT</name>
<dbReference type="GO" id="GO:0004222">
    <property type="term" value="F:metalloendopeptidase activity"/>
    <property type="evidence" value="ECO:0007669"/>
    <property type="project" value="InterPro"/>
</dbReference>
<keyword evidence="3" id="KW-0479">Metal-binding</keyword>
<dbReference type="InterPro" id="IPR001570">
    <property type="entry name" value="Peptidase_M4_C_domain"/>
</dbReference>
<dbReference type="Gene3D" id="3.10.170.10">
    <property type="match status" value="1"/>
</dbReference>
<evidence type="ECO:0000313" key="14">
    <source>
        <dbReference type="Proteomes" id="UP000217289"/>
    </source>
</evidence>
<dbReference type="Proteomes" id="UP000217289">
    <property type="component" value="Chromosome"/>
</dbReference>
<accession>A0A250IN29</accession>
<dbReference type="Pfam" id="PF17957">
    <property type="entry name" value="Big_7"/>
    <property type="match status" value="3"/>
</dbReference>
<feature type="chain" id="PRO_5012309702" description="Peptidase M4" evidence="9">
    <location>
        <begin position="24"/>
        <end position="1411"/>
    </location>
</feature>
<evidence type="ECO:0000256" key="7">
    <source>
        <dbReference type="ARBA" id="ARBA00023049"/>
    </source>
</evidence>
<dbReference type="GO" id="GO:0000272">
    <property type="term" value="P:polysaccharide catabolic process"/>
    <property type="evidence" value="ECO:0007669"/>
    <property type="project" value="InterPro"/>
</dbReference>
<keyword evidence="4 9" id="KW-0732">Signal</keyword>
<dbReference type="InterPro" id="IPR018247">
    <property type="entry name" value="EF_Hand_1_Ca_BS"/>
</dbReference>
<keyword evidence="5" id="KW-0378">Hydrolase</keyword>
<dbReference type="Pfam" id="PF02868">
    <property type="entry name" value="Peptidase_M4_C"/>
    <property type="match status" value="1"/>
</dbReference>
<gene>
    <name evidence="13" type="ORF">MEBOL_006633</name>
</gene>
<dbReference type="SUPFAM" id="SSF55486">
    <property type="entry name" value="Metalloproteases ('zincins'), catalytic domain"/>
    <property type="match status" value="1"/>
</dbReference>
<dbReference type="InterPro" id="IPR011096">
    <property type="entry name" value="FTP_domain"/>
</dbReference>
<evidence type="ECO:0008006" key="15">
    <source>
        <dbReference type="Google" id="ProtNLM"/>
    </source>
</evidence>
<feature type="active site" evidence="8">
    <location>
        <position position="395"/>
    </location>
</feature>
<evidence type="ECO:0000256" key="8">
    <source>
        <dbReference type="PIRSR" id="PIRSR623612-1"/>
    </source>
</evidence>
<dbReference type="Gene3D" id="1.10.1330.10">
    <property type="entry name" value="Dockerin domain"/>
    <property type="match status" value="1"/>
</dbReference>
<feature type="active site" description="Proton donor" evidence="8">
    <location>
        <position position="484"/>
    </location>
</feature>
<dbReference type="InterPro" id="IPR036439">
    <property type="entry name" value="Dockerin_dom_sf"/>
</dbReference>
<dbReference type="Gene3D" id="2.60.40.10">
    <property type="entry name" value="Immunoglobulins"/>
    <property type="match status" value="4"/>
</dbReference>
<evidence type="ECO:0000259" key="12">
    <source>
        <dbReference type="Pfam" id="PF07504"/>
    </source>
</evidence>
<dbReference type="RefSeq" id="WP_170115645.1">
    <property type="nucleotide sequence ID" value="NZ_CP022163.1"/>
</dbReference>
<dbReference type="GO" id="GO:0046872">
    <property type="term" value="F:metal ion binding"/>
    <property type="evidence" value="ECO:0007669"/>
    <property type="project" value="UniProtKB-KW"/>
</dbReference>
<evidence type="ECO:0000256" key="1">
    <source>
        <dbReference type="ARBA" id="ARBA00009388"/>
    </source>
</evidence>
<organism evidence="13 14">
    <name type="scientific">Melittangium boletus DSM 14713</name>
    <dbReference type="NCBI Taxonomy" id="1294270"/>
    <lineage>
        <taxon>Bacteria</taxon>
        <taxon>Pseudomonadati</taxon>
        <taxon>Myxococcota</taxon>
        <taxon>Myxococcia</taxon>
        <taxon>Myxococcales</taxon>
        <taxon>Cystobacterineae</taxon>
        <taxon>Archangiaceae</taxon>
        <taxon>Melittangium</taxon>
    </lineage>
</organism>
<feature type="domain" description="Peptidase M4" evidence="10">
    <location>
        <begin position="234"/>
        <end position="401"/>
    </location>
</feature>
<evidence type="ECO:0000259" key="11">
    <source>
        <dbReference type="Pfam" id="PF02868"/>
    </source>
</evidence>
<dbReference type="Pfam" id="PF07504">
    <property type="entry name" value="FTP"/>
    <property type="match status" value="1"/>
</dbReference>
<keyword evidence="6" id="KW-0862">Zinc</keyword>
<feature type="domain" description="Peptidase M4 C-terminal" evidence="11">
    <location>
        <begin position="405"/>
        <end position="579"/>
    </location>
</feature>